<evidence type="ECO:0000256" key="1">
    <source>
        <dbReference type="ARBA" id="ARBA00004429"/>
    </source>
</evidence>
<dbReference type="CDD" id="cd00211">
    <property type="entry name" value="PTS_IIA_fru"/>
    <property type="match status" value="1"/>
</dbReference>
<dbReference type="InterPro" id="IPR016152">
    <property type="entry name" value="PTrfase/Anion_transptr"/>
</dbReference>
<evidence type="ECO:0000256" key="4">
    <source>
        <dbReference type="ARBA" id="ARBA00022553"/>
    </source>
</evidence>
<evidence type="ECO:0000259" key="12">
    <source>
        <dbReference type="PROSITE" id="PS51094"/>
    </source>
</evidence>
<dbReference type="Pfam" id="PF02378">
    <property type="entry name" value="PTS_EIIC"/>
    <property type="match status" value="1"/>
</dbReference>
<evidence type="ECO:0000256" key="5">
    <source>
        <dbReference type="ARBA" id="ARBA00022597"/>
    </source>
</evidence>
<evidence type="ECO:0000256" key="10">
    <source>
        <dbReference type="ARBA" id="ARBA00023136"/>
    </source>
</evidence>
<keyword evidence="6" id="KW-0808">Transferase</keyword>
<evidence type="ECO:0000256" key="6">
    <source>
        <dbReference type="ARBA" id="ARBA00022679"/>
    </source>
</evidence>
<feature type="transmembrane region" description="Helical" evidence="11">
    <location>
        <begin position="574"/>
        <end position="596"/>
    </location>
</feature>
<keyword evidence="4" id="KW-0597">Phosphoprotein</keyword>
<dbReference type="InterPro" id="IPR013014">
    <property type="entry name" value="PTS_EIIC_2"/>
</dbReference>
<dbReference type="GO" id="GO:0005886">
    <property type="term" value="C:plasma membrane"/>
    <property type="evidence" value="ECO:0007669"/>
    <property type="project" value="UniProtKB-SubCell"/>
</dbReference>
<dbReference type="GO" id="GO:0090563">
    <property type="term" value="F:protein-phosphocysteine-sugar phosphotransferase activity"/>
    <property type="evidence" value="ECO:0007669"/>
    <property type="project" value="TreeGrafter"/>
</dbReference>
<feature type="transmembrane region" description="Helical" evidence="11">
    <location>
        <begin position="301"/>
        <end position="320"/>
    </location>
</feature>
<dbReference type="EMBL" id="CYXN01000011">
    <property type="protein sequence ID" value="CUN03612.1"/>
    <property type="molecule type" value="Genomic_DNA"/>
</dbReference>
<dbReference type="Proteomes" id="UP000095649">
    <property type="component" value="Unassembled WGS sequence"/>
</dbReference>
<dbReference type="InterPro" id="IPR013011">
    <property type="entry name" value="PTS_EIIB_2"/>
</dbReference>
<protein>
    <submittedName>
        <fullName evidence="15">EIIABC-Fru</fullName>
    </submittedName>
</protein>
<keyword evidence="3" id="KW-1003">Cell membrane</keyword>
<dbReference type="Pfam" id="PF00359">
    <property type="entry name" value="PTS_EIIA_2"/>
    <property type="match status" value="1"/>
</dbReference>
<feature type="transmembrane region" description="Helical" evidence="11">
    <location>
        <begin position="514"/>
        <end position="537"/>
    </location>
</feature>
<dbReference type="InterPro" id="IPR003353">
    <property type="entry name" value="PTS_IIB_fruc"/>
</dbReference>
<evidence type="ECO:0000256" key="2">
    <source>
        <dbReference type="ARBA" id="ARBA00022448"/>
    </source>
</evidence>
<feature type="transmembrane region" description="Helical" evidence="11">
    <location>
        <begin position="397"/>
        <end position="415"/>
    </location>
</feature>
<dbReference type="InterPro" id="IPR002178">
    <property type="entry name" value="PTS_EIIA_type-2_dom"/>
</dbReference>
<evidence type="ECO:0000259" key="14">
    <source>
        <dbReference type="PROSITE" id="PS51104"/>
    </source>
</evidence>
<evidence type="ECO:0000256" key="11">
    <source>
        <dbReference type="SAM" id="Phobius"/>
    </source>
</evidence>
<dbReference type="InterPro" id="IPR003352">
    <property type="entry name" value="PTS_EIIC"/>
</dbReference>
<keyword evidence="10 11" id="KW-0472">Membrane</keyword>
<dbReference type="PANTHER" id="PTHR30505">
    <property type="entry name" value="FRUCTOSE-LIKE PERMEASE"/>
    <property type="match status" value="1"/>
</dbReference>
<dbReference type="InterPro" id="IPR050864">
    <property type="entry name" value="Bacterial_PTS_Sugar_Transport"/>
</dbReference>
<sequence>MRITELFTAQSIALDEALQTQEEILSRLVELQATHGNITDKEAYKKALYAREAEGSTYVDNGITVPHAKTNVVTRPSLAALRLSTPVQYNAEDDGTTDLLFAIAAPENGSLHVDMLARMMQMLMNEDFVEKLKAAKTPKEFLECIDAQEEAQFGAESFTQQAIPQDGYRILAVTACVNGIAHTYMAAEALTKAGDKLGLPTKVETNGSDGAKNILTRAEIAACDGIIVAAEKKVETARFDGKPVLFTRVDDGIHKPEELIKKIAHGEVPVYHAEGGAAAEDDSSTKDSFGRSLYKNLMNGVSHMLPFVVGGGIMIALAFLLDDYSINPANFGMNTPVAAFFKTVGGAAFGYMLPILAGFIAMSIADRPGLAVGFAGGVLAMNGTNFTDLAAGSTTGISGGFLAALLAGFAAGYIVQFLKKITEKLPASLNGIRPMLIYPLGGILIVGAMMCAVNPVMGMINTAMTDWLNALGGSSKVLLGAIVAGMMSVDMGGPVNKAAYVFGTAALASGNYEVMAAVMVGGMVPPIAIALSTTFCPRKWTPDERRNGIVNYVMGLCFVSEGAIPYAAADPLRVLPSCVVGSAVAGALSMTFGCALRAPHGGIFVFPVVDHAALYCVALAVGSVLGAVILSLIKKPQPAEAK</sequence>
<gene>
    <name evidence="15" type="primary">fruA</name>
    <name evidence="15" type="ORF">ERS852582_01648</name>
</gene>
<feature type="transmembrane region" description="Helical" evidence="11">
    <location>
        <begin position="340"/>
        <end position="362"/>
    </location>
</feature>
<evidence type="ECO:0000256" key="7">
    <source>
        <dbReference type="ARBA" id="ARBA00022683"/>
    </source>
</evidence>
<keyword evidence="2" id="KW-0813">Transport</keyword>
<dbReference type="GO" id="GO:0009401">
    <property type="term" value="P:phosphoenolpyruvate-dependent sugar phosphotransferase system"/>
    <property type="evidence" value="ECO:0007669"/>
    <property type="project" value="UniProtKB-KW"/>
</dbReference>
<dbReference type="PANTHER" id="PTHR30505:SF28">
    <property type="entry name" value="PTS SYSTEM 2-O-ALPHA-MANNOSYL-D-GLYCERATE-SPECIFIC EIIABC COMPONENT"/>
    <property type="match status" value="1"/>
</dbReference>
<keyword evidence="8 11" id="KW-0812">Transmembrane</keyword>
<dbReference type="NCBIfam" id="TIGR00829">
    <property type="entry name" value="FRU"/>
    <property type="match status" value="1"/>
</dbReference>
<name>A0A173TL76_9FIRM</name>
<dbReference type="NCBIfam" id="TIGR01427">
    <property type="entry name" value="PTS_IIC_fructo"/>
    <property type="match status" value="1"/>
</dbReference>
<dbReference type="AlphaFoldDB" id="A0A173TL76"/>
<dbReference type="GO" id="GO:0022877">
    <property type="term" value="F:protein-N(PI)-phosphohistidine-fructose phosphotransferase system transporter activity"/>
    <property type="evidence" value="ECO:0007669"/>
    <property type="project" value="InterPro"/>
</dbReference>
<dbReference type="OrthoDB" id="9782569at2"/>
<dbReference type="PROSITE" id="PS51104">
    <property type="entry name" value="PTS_EIIC_TYPE_2"/>
    <property type="match status" value="1"/>
</dbReference>
<comment type="subcellular location">
    <subcellularLocation>
        <location evidence="1">Cell inner membrane</location>
        <topology evidence="1">Multi-pass membrane protein</topology>
    </subcellularLocation>
</comment>
<evidence type="ECO:0000256" key="3">
    <source>
        <dbReference type="ARBA" id="ARBA00022475"/>
    </source>
</evidence>
<dbReference type="Pfam" id="PF02302">
    <property type="entry name" value="PTS_IIB"/>
    <property type="match status" value="1"/>
</dbReference>
<dbReference type="PROSITE" id="PS51094">
    <property type="entry name" value="PTS_EIIA_TYPE_2"/>
    <property type="match status" value="1"/>
</dbReference>
<keyword evidence="9 11" id="KW-1133">Transmembrane helix</keyword>
<keyword evidence="7" id="KW-0598">Phosphotransferase system</keyword>
<dbReference type="InterPro" id="IPR006327">
    <property type="entry name" value="PTS_IIC_fruc"/>
</dbReference>
<dbReference type="Gene3D" id="3.40.50.2300">
    <property type="match status" value="1"/>
</dbReference>
<dbReference type="GO" id="GO:0005351">
    <property type="term" value="F:carbohydrate:proton symporter activity"/>
    <property type="evidence" value="ECO:0007669"/>
    <property type="project" value="InterPro"/>
</dbReference>
<dbReference type="SUPFAM" id="SSF52794">
    <property type="entry name" value="PTS system IIB component-like"/>
    <property type="match status" value="1"/>
</dbReference>
<dbReference type="InterPro" id="IPR003501">
    <property type="entry name" value="PTS_EIIB_2/3"/>
</dbReference>
<keyword evidence="5" id="KW-0762">Sugar transport</keyword>
<feature type="transmembrane region" description="Helical" evidence="11">
    <location>
        <begin position="608"/>
        <end position="633"/>
    </location>
</feature>
<organism evidence="15 16">
    <name type="scientific">Faecalibacterium prausnitzii</name>
    <dbReference type="NCBI Taxonomy" id="853"/>
    <lineage>
        <taxon>Bacteria</taxon>
        <taxon>Bacillati</taxon>
        <taxon>Bacillota</taxon>
        <taxon>Clostridia</taxon>
        <taxon>Eubacteriales</taxon>
        <taxon>Oscillospiraceae</taxon>
        <taxon>Faecalibacterium</taxon>
    </lineage>
</organism>
<proteinExistence type="predicted"/>
<dbReference type="CDD" id="cd05569">
    <property type="entry name" value="PTS_IIB_fructose"/>
    <property type="match status" value="1"/>
</dbReference>
<accession>A0A173TL76</accession>
<dbReference type="SUPFAM" id="SSF55804">
    <property type="entry name" value="Phoshotransferase/anion transport protein"/>
    <property type="match status" value="1"/>
</dbReference>
<reference evidence="15 16" key="1">
    <citation type="submission" date="2015-09" db="EMBL/GenBank/DDBJ databases">
        <authorList>
            <consortium name="Pathogen Informatics"/>
        </authorList>
    </citation>
    <scope>NUCLEOTIDE SEQUENCE [LARGE SCALE GENOMIC DNA]</scope>
    <source>
        <strain evidence="15 16">2789STDY5834970</strain>
    </source>
</reference>
<feature type="domain" description="PTS EIIA type-2" evidence="12">
    <location>
        <begin position="5"/>
        <end position="148"/>
    </location>
</feature>
<dbReference type="RefSeq" id="WP_055186105.1">
    <property type="nucleotide sequence ID" value="NZ_CYXN01000011.1"/>
</dbReference>
<evidence type="ECO:0000313" key="15">
    <source>
        <dbReference type="EMBL" id="CUN03612.1"/>
    </source>
</evidence>
<evidence type="ECO:0000256" key="9">
    <source>
        <dbReference type="ARBA" id="ARBA00022989"/>
    </source>
</evidence>
<evidence type="ECO:0000259" key="13">
    <source>
        <dbReference type="PROSITE" id="PS51099"/>
    </source>
</evidence>
<evidence type="ECO:0000256" key="8">
    <source>
        <dbReference type="ARBA" id="ARBA00022692"/>
    </source>
</evidence>
<feature type="domain" description="PTS EIIB type-2" evidence="13">
    <location>
        <begin position="168"/>
        <end position="265"/>
    </location>
</feature>
<feature type="transmembrane region" description="Helical" evidence="11">
    <location>
        <begin position="436"/>
        <end position="457"/>
    </location>
</feature>
<feature type="domain" description="PTS EIIC type-2" evidence="14">
    <location>
        <begin position="293"/>
        <end position="642"/>
    </location>
</feature>
<evidence type="ECO:0000313" key="16">
    <source>
        <dbReference type="Proteomes" id="UP000095649"/>
    </source>
</evidence>
<dbReference type="PROSITE" id="PS51099">
    <property type="entry name" value="PTS_EIIB_TYPE_2"/>
    <property type="match status" value="1"/>
</dbReference>
<dbReference type="InterPro" id="IPR036095">
    <property type="entry name" value="PTS_EIIB-like_sf"/>
</dbReference>
<dbReference type="Gene3D" id="3.40.930.10">
    <property type="entry name" value="Mannitol-specific EII, Chain A"/>
    <property type="match status" value="1"/>
</dbReference>